<dbReference type="AlphaFoldDB" id="A0A2S0I8L2"/>
<dbReference type="GO" id="GO:0006744">
    <property type="term" value="P:ubiquinone biosynthetic process"/>
    <property type="evidence" value="ECO:0007669"/>
    <property type="project" value="UniProtKB-UniRule"/>
</dbReference>
<dbReference type="Proteomes" id="UP000239477">
    <property type="component" value="Chromosome"/>
</dbReference>
<accession>A0A2S0I8L2</accession>
<dbReference type="InterPro" id="IPR016830">
    <property type="entry name" value="UbiT"/>
</dbReference>
<dbReference type="Gene3D" id="3.30.1050.10">
    <property type="entry name" value="SCP2 sterol-binding domain"/>
    <property type="match status" value="1"/>
</dbReference>
<name>A0A2S0I8L2_9BURK</name>
<dbReference type="Pfam" id="PF02036">
    <property type="entry name" value="SCP2"/>
    <property type="match status" value="1"/>
</dbReference>
<dbReference type="OrthoDB" id="5292463at2"/>
<dbReference type="InterPro" id="IPR036527">
    <property type="entry name" value="SCP2_sterol-bd_dom_sf"/>
</dbReference>
<evidence type="ECO:0000313" key="4">
    <source>
        <dbReference type="Proteomes" id="UP000239477"/>
    </source>
</evidence>
<comment type="similarity">
    <text evidence="1">Belongs to the UbiT family.</text>
</comment>
<evidence type="ECO:0000313" key="3">
    <source>
        <dbReference type="EMBL" id="AVJ28379.1"/>
    </source>
</evidence>
<keyword evidence="4" id="KW-1185">Reference proteome</keyword>
<sequence length="155" mass="16933">MSAVLNLPPMLAKLGKRVPGPFVSLHFVAGLELARRLKWLEPPAELNGRTFAITVEDLGLRSRFVVRDGAFRPLWNKGPQESVAELELGAKLADFLALMRAETDADTLFFQRRLRIAGDTELGLIVKNWLDASPRPAWLQRISAMNGGIGSGAGG</sequence>
<feature type="domain" description="SCP2" evidence="2">
    <location>
        <begin position="44"/>
        <end position="130"/>
    </location>
</feature>
<dbReference type="SUPFAM" id="SSF55718">
    <property type="entry name" value="SCP-like"/>
    <property type="match status" value="1"/>
</dbReference>
<protein>
    <recommendedName>
        <fullName evidence="1">Ubiquinone biosynthesis accessory factor UbiT</fullName>
    </recommendedName>
</protein>
<keyword evidence="1" id="KW-0831">Ubiquinone biosynthesis</keyword>
<dbReference type="RefSeq" id="WP_105239173.1">
    <property type="nucleotide sequence ID" value="NZ_CP023270.1"/>
</dbReference>
<dbReference type="EMBL" id="CP023270">
    <property type="protein sequence ID" value="AVJ28379.1"/>
    <property type="molecule type" value="Genomic_DNA"/>
</dbReference>
<reference evidence="3 4" key="1">
    <citation type="submission" date="2017-09" db="EMBL/GenBank/DDBJ databases">
        <title>Genomic, metabolic, and phenotypic characteristics of bacterial isolates from the natural microbiome of the model nematode Caenorhabditis elegans.</title>
        <authorList>
            <person name="Zimmermann J."/>
            <person name="Obeng N."/>
            <person name="Yang W."/>
            <person name="Obeng O."/>
            <person name="Kissoyan K."/>
            <person name="Pees B."/>
            <person name="Dirksen P."/>
            <person name="Hoppner M."/>
            <person name="Franke A."/>
            <person name="Rosenstiel P."/>
            <person name="Leippe M."/>
            <person name="Dierking K."/>
            <person name="Kaleta C."/>
            <person name="Schulenburg H."/>
        </authorList>
    </citation>
    <scope>NUCLEOTIDE SEQUENCE [LARGE SCALE GENOMIC DNA]</scope>
    <source>
        <strain evidence="3 4">MYb73</strain>
    </source>
</reference>
<dbReference type="UniPathway" id="UPA00232"/>
<proteinExistence type="inferred from homology"/>
<comment type="function">
    <text evidence="1">Required for O(2)-independent ubiquinone (coenzyme Q) biosynthesis. Likely functions as an accessory factor.</text>
</comment>
<dbReference type="InterPro" id="IPR003033">
    <property type="entry name" value="SCP2_sterol-bd_dom"/>
</dbReference>
<evidence type="ECO:0000256" key="1">
    <source>
        <dbReference type="HAMAP-Rule" id="MF_02231"/>
    </source>
</evidence>
<gene>
    <name evidence="1" type="primary">ubiT</name>
    <name evidence="3" type="ORF">CLM73_15370</name>
</gene>
<comment type="pathway">
    <text evidence="1">Cofactor biosynthesis; ubiquinone biosynthesis.</text>
</comment>
<organism evidence="3 4">
    <name type="scientific">Achromobacter spanius</name>
    <dbReference type="NCBI Taxonomy" id="217203"/>
    <lineage>
        <taxon>Bacteria</taxon>
        <taxon>Pseudomonadati</taxon>
        <taxon>Pseudomonadota</taxon>
        <taxon>Betaproteobacteria</taxon>
        <taxon>Burkholderiales</taxon>
        <taxon>Alcaligenaceae</taxon>
        <taxon>Achromobacter</taxon>
    </lineage>
</organism>
<dbReference type="HAMAP" id="MF_02231">
    <property type="entry name" value="UbiT"/>
    <property type="match status" value="1"/>
</dbReference>
<evidence type="ECO:0000259" key="2">
    <source>
        <dbReference type="Pfam" id="PF02036"/>
    </source>
</evidence>